<dbReference type="EMBL" id="CP163435">
    <property type="protein sequence ID" value="XDQ30514.1"/>
    <property type="molecule type" value="Genomic_DNA"/>
</dbReference>
<sequence length="132" mass="14361">MPKILTVELTAEQQAEVQRRLAGRDPSRSERQRLEWFRLLGSGLIVPQVADPLECNQVTVRDAVNRFSDGQGDTPADTPLPPPLGVAVEMPCAGTLLPAATWTWPDHPSLGSWCVQLSRGVGVVAEIHVISM</sequence>
<proteinExistence type="predicted"/>
<gene>
    <name evidence="1" type="ORF">AB5J56_39990</name>
</gene>
<name>A0AB39PNC6_9ACTN</name>
<evidence type="ECO:0008006" key="2">
    <source>
        <dbReference type="Google" id="ProtNLM"/>
    </source>
</evidence>
<reference evidence="1" key="1">
    <citation type="submission" date="2024-07" db="EMBL/GenBank/DDBJ databases">
        <authorList>
            <person name="Yu S.T."/>
        </authorList>
    </citation>
    <scope>NUCLEOTIDE SEQUENCE</scope>
    <source>
        <strain evidence="1">R21</strain>
    </source>
</reference>
<accession>A0AB39PNC6</accession>
<organism evidence="1">
    <name type="scientific">Streptomyces sp. R21</name>
    <dbReference type="NCBI Taxonomy" id="3238627"/>
    <lineage>
        <taxon>Bacteria</taxon>
        <taxon>Bacillati</taxon>
        <taxon>Actinomycetota</taxon>
        <taxon>Actinomycetes</taxon>
        <taxon>Kitasatosporales</taxon>
        <taxon>Streptomycetaceae</taxon>
        <taxon>Streptomyces</taxon>
    </lineage>
</organism>
<dbReference type="AlphaFoldDB" id="A0AB39PNC6"/>
<dbReference type="RefSeq" id="WP_369240522.1">
    <property type="nucleotide sequence ID" value="NZ_CP163435.1"/>
</dbReference>
<protein>
    <recommendedName>
        <fullName evidence="2">Helix-turn-helix domain-containing protein</fullName>
    </recommendedName>
</protein>
<evidence type="ECO:0000313" key="1">
    <source>
        <dbReference type="EMBL" id="XDQ30514.1"/>
    </source>
</evidence>